<evidence type="ECO:0000256" key="1">
    <source>
        <dbReference type="SAM" id="SignalP"/>
    </source>
</evidence>
<reference evidence="2" key="1">
    <citation type="journal article" date="2020" name="mSystems">
        <title>Genome- and Community-Level Interaction Insights into Carbon Utilization and Element Cycling Functions of Hydrothermarchaeota in Hydrothermal Sediment.</title>
        <authorList>
            <person name="Zhou Z."/>
            <person name="Liu Y."/>
            <person name="Xu W."/>
            <person name="Pan J."/>
            <person name="Luo Z.H."/>
            <person name="Li M."/>
        </authorList>
    </citation>
    <scope>NUCLEOTIDE SEQUENCE [LARGE SCALE GENOMIC DNA]</scope>
    <source>
        <strain evidence="2">SpSt-114</strain>
    </source>
</reference>
<dbReference type="Pfam" id="PF11854">
    <property type="entry name" value="MtrB_PioB"/>
    <property type="match status" value="1"/>
</dbReference>
<comment type="caution">
    <text evidence="2">The sequence shown here is derived from an EMBL/GenBank/DDBJ whole genome shotgun (WGS) entry which is preliminary data.</text>
</comment>
<protein>
    <recommendedName>
        <fullName evidence="3">Cytochrome c domain-containing protein</fullName>
    </recommendedName>
</protein>
<keyword evidence="1" id="KW-0732">Signal</keyword>
<accession>A0A7C5X4Z9</accession>
<dbReference type="InterPro" id="IPR020016">
    <property type="entry name" value="Decahaem-assoc_OM_MtrB/PioB"/>
</dbReference>
<gene>
    <name evidence="2" type="ORF">ENN04_06760</name>
</gene>
<evidence type="ECO:0000313" key="2">
    <source>
        <dbReference type="EMBL" id="HHO74314.1"/>
    </source>
</evidence>
<sequence>MVKKTLKVFTVLNALSLLVLNSYAGENLEQLKFNGEVSPGVHSVGFSGKKIKVGEYDVMKTEVRPDLKYLFNATWKDIRFNAFGNYFENNDQAHNLGLDLKRILTSDFIFYRFWHWLDHDPLTNLAGAATPVKGGHANPPYVTFTDNDPLRKYGIAYSEVESKTTFRLPVDLPVALKAFFDYRKEIRDGRMQALTMGGKCSACHVVGHTKKVNESTEDFKVGLIASHATPQASFNLSYDYLYRRYDGGGAPLAYYDRPLHPESGLPVFDDRIQYQNQRLPFAKFPDSSKWAHTIKGSAYLSNYRTGVYGGATISHLKNKETDLTSNQKVYFLNLSNSLIPRLSVNFHVRWLDIANAAYYVDVIEPVSIAGANKGYTWYQHNASLPYKSFNPDFKRISAMSREEWEAGVNLSYLLTKGVSLRGSYTWKQIDRDNDYYTLTGDKEQRHTVKLGLNARYMTPLINRPTTTRISYKYEAISHPFGNPKGAFVGIATPPTVVFGTPWNGTQYWQLQEMRNVALTNRPKRVNDIRFDNTIMLSDRSSLTLFYKYTKEKNDYVGWENWKHEPSITLWYAPNIASLGLPGTLDITLSYMYRRSKTHTLFNLPLYDG</sequence>
<dbReference type="AlphaFoldDB" id="A0A7C5X4Z9"/>
<dbReference type="EMBL" id="DSAC01000084">
    <property type="protein sequence ID" value="HHO74314.1"/>
    <property type="molecule type" value="Genomic_DNA"/>
</dbReference>
<feature type="signal peptide" evidence="1">
    <location>
        <begin position="1"/>
        <end position="24"/>
    </location>
</feature>
<evidence type="ECO:0008006" key="3">
    <source>
        <dbReference type="Google" id="ProtNLM"/>
    </source>
</evidence>
<name>A0A7C5X4Z9_9AQUI</name>
<dbReference type="NCBIfam" id="NF041027">
    <property type="entry name" value="GSU2204_Se_pt_1"/>
    <property type="match status" value="1"/>
</dbReference>
<feature type="chain" id="PRO_5028259517" description="Cytochrome c domain-containing protein" evidence="1">
    <location>
        <begin position="25"/>
        <end position="608"/>
    </location>
</feature>
<proteinExistence type="predicted"/>
<organism evidence="2">
    <name type="scientific">Thermocrinis ruber</name>
    <dbReference type="NCBI Taxonomy" id="75906"/>
    <lineage>
        <taxon>Bacteria</taxon>
        <taxon>Pseudomonadati</taxon>
        <taxon>Aquificota</taxon>
        <taxon>Aquificia</taxon>
        <taxon>Aquificales</taxon>
        <taxon>Aquificaceae</taxon>
        <taxon>Thermocrinis</taxon>
    </lineage>
</organism>